<keyword evidence="4 7" id="KW-0812">Transmembrane</keyword>
<evidence type="ECO:0000256" key="5">
    <source>
        <dbReference type="ARBA" id="ARBA00022989"/>
    </source>
</evidence>
<evidence type="ECO:0000256" key="7">
    <source>
        <dbReference type="SAM" id="Phobius"/>
    </source>
</evidence>
<dbReference type="GO" id="GO:0015293">
    <property type="term" value="F:symporter activity"/>
    <property type="evidence" value="ECO:0007669"/>
    <property type="project" value="UniProtKB-KW"/>
</dbReference>
<evidence type="ECO:0000256" key="3">
    <source>
        <dbReference type="ARBA" id="ARBA00022475"/>
    </source>
</evidence>
<dbReference type="PANTHER" id="PTHR42865">
    <property type="entry name" value="PROTON/GLUTAMATE-ASPARTATE SYMPORTER"/>
    <property type="match status" value="1"/>
</dbReference>
<comment type="subcellular location">
    <subcellularLocation>
        <location evidence="1">Cell membrane</location>
        <topology evidence="1">Multi-pass membrane protein</topology>
    </subcellularLocation>
</comment>
<reference evidence="8 9" key="1">
    <citation type="submission" date="2016-10" db="EMBL/GenBank/DDBJ databases">
        <authorList>
            <person name="de Groot N.N."/>
        </authorList>
    </citation>
    <scope>NUCLEOTIDE SEQUENCE [LARGE SCALE GENOMIC DNA]</scope>
    <source>
        <strain evidence="8 9">Nm24</strain>
    </source>
</reference>
<feature type="transmembrane region" description="Helical" evidence="7">
    <location>
        <begin position="207"/>
        <end position="232"/>
    </location>
</feature>
<evidence type="ECO:0000313" key="9">
    <source>
        <dbReference type="Proteomes" id="UP000183926"/>
    </source>
</evidence>
<accession>A0A1I7IW43</accession>
<evidence type="ECO:0000256" key="1">
    <source>
        <dbReference type="ARBA" id="ARBA00004651"/>
    </source>
</evidence>
<keyword evidence="6 7" id="KW-0472">Membrane</keyword>
<feature type="transmembrane region" description="Helical" evidence="7">
    <location>
        <begin position="371"/>
        <end position="394"/>
    </location>
</feature>
<dbReference type="AlphaFoldDB" id="A0A1I7IW43"/>
<name>A0A1I7IW43_9PROT</name>
<keyword evidence="3" id="KW-1003">Cell membrane</keyword>
<evidence type="ECO:0000313" key="8">
    <source>
        <dbReference type="EMBL" id="SFU77119.1"/>
    </source>
</evidence>
<evidence type="ECO:0000256" key="4">
    <source>
        <dbReference type="ARBA" id="ARBA00022692"/>
    </source>
</evidence>
<feature type="transmembrane region" description="Helical" evidence="7">
    <location>
        <begin position="330"/>
        <end position="359"/>
    </location>
</feature>
<dbReference type="PANTHER" id="PTHR42865:SF7">
    <property type="entry name" value="PROTON_GLUTAMATE-ASPARTATE SYMPORTER"/>
    <property type="match status" value="1"/>
</dbReference>
<evidence type="ECO:0000256" key="6">
    <source>
        <dbReference type="ARBA" id="ARBA00023136"/>
    </source>
</evidence>
<dbReference type="Gene3D" id="1.10.3860.10">
    <property type="entry name" value="Sodium:dicarboxylate symporter"/>
    <property type="match status" value="1"/>
</dbReference>
<dbReference type="Pfam" id="PF00375">
    <property type="entry name" value="SDF"/>
    <property type="match status" value="1"/>
</dbReference>
<proteinExistence type="predicted"/>
<protein>
    <submittedName>
        <fullName evidence="8">Na+/H+-dicarboxylate symporter</fullName>
    </submittedName>
</protein>
<evidence type="ECO:0000256" key="2">
    <source>
        <dbReference type="ARBA" id="ARBA00022448"/>
    </source>
</evidence>
<dbReference type="GO" id="GO:0006835">
    <property type="term" value="P:dicarboxylic acid transport"/>
    <property type="evidence" value="ECO:0007669"/>
    <property type="project" value="TreeGrafter"/>
</dbReference>
<dbReference type="InterPro" id="IPR001991">
    <property type="entry name" value="Na-dicarboxylate_symporter"/>
</dbReference>
<keyword evidence="2" id="KW-0813">Transport</keyword>
<sequence>MFTSIRSLLAQQLWARILLGMGLGTITGLALSPGGFALLENEIALTAAEWIALPGTVFLEILKMVVIPLIICSIVLGILSSGSPRQLKKMGTFIVPYFIATSFVAVTIGLALSLFIQPGHMMGASAHAMATDAISTSSTPILDELTVPQRITRLIPSNFVEAALHVDMLKIVIIAIFFGVAALTMPREIVKPFEALCQFGQGAAMQIIDWAMALAPYAVFGLMTDAMIHLGFDALSAIGWYMTSVLSGLAIILSLYLFGATVFGGHSPTTFLRAIREVQLLAFSTSSSAAVMPVSIRTAENNLGVSEDISRFVIPIGATINMDGTGLYQAVATIFLCQIFGVDLSFTEMALLMCVIVGASIGTPATPGVGIVVLATILSGIGVPPAGIGIIFGVDRILDMCRTTINVTGDLTAVVIMERWMKSRSA</sequence>
<dbReference type="Proteomes" id="UP000183926">
    <property type="component" value="Unassembled WGS sequence"/>
</dbReference>
<feature type="transmembrane region" description="Helical" evidence="7">
    <location>
        <begin position="238"/>
        <end position="263"/>
    </location>
</feature>
<dbReference type="OrthoDB" id="9766690at2"/>
<dbReference type="GO" id="GO:0005886">
    <property type="term" value="C:plasma membrane"/>
    <property type="evidence" value="ECO:0007669"/>
    <property type="project" value="UniProtKB-SubCell"/>
</dbReference>
<dbReference type="SUPFAM" id="SSF118215">
    <property type="entry name" value="Proton glutamate symport protein"/>
    <property type="match status" value="1"/>
</dbReference>
<feature type="transmembrane region" description="Helical" evidence="7">
    <location>
        <begin position="168"/>
        <end position="186"/>
    </location>
</feature>
<feature type="transmembrane region" description="Helical" evidence="7">
    <location>
        <begin position="94"/>
        <end position="116"/>
    </location>
</feature>
<feature type="transmembrane region" description="Helical" evidence="7">
    <location>
        <begin position="61"/>
        <end position="82"/>
    </location>
</feature>
<organism evidence="8 9">
    <name type="scientific">Nitrosomonas eutropha</name>
    <dbReference type="NCBI Taxonomy" id="916"/>
    <lineage>
        <taxon>Bacteria</taxon>
        <taxon>Pseudomonadati</taxon>
        <taxon>Pseudomonadota</taxon>
        <taxon>Betaproteobacteria</taxon>
        <taxon>Nitrosomonadales</taxon>
        <taxon>Nitrosomonadaceae</taxon>
        <taxon>Nitrosomonas</taxon>
    </lineage>
</organism>
<dbReference type="EMBL" id="FPBL01000011">
    <property type="protein sequence ID" value="SFU77119.1"/>
    <property type="molecule type" value="Genomic_DNA"/>
</dbReference>
<gene>
    <name evidence="8" type="ORF">SAMN05216339_11149</name>
</gene>
<dbReference type="RefSeq" id="WP_074929223.1">
    <property type="nucleotide sequence ID" value="NZ_FPBL01000011.1"/>
</dbReference>
<dbReference type="InterPro" id="IPR036458">
    <property type="entry name" value="Na:dicarbo_symporter_sf"/>
</dbReference>
<dbReference type="PRINTS" id="PR00173">
    <property type="entry name" value="EDTRNSPORT"/>
</dbReference>
<keyword evidence="5 7" id="KW-1133">Transmembrane helix</keyword>